<keyword evidence="3 6" id="KW-0521">NADP</keyword>
<gene>
    <name evidence="6" type="primary">nnrD</name>
    <name evidence="8" type="ORF">RY831_06850</name>
</gene>
<dbReference type="Proteomes" id="UP001352263">
    <property type="component" value="Unassembled WGS sequence"/>
</dbReference>
<comment type="catalytic activity">
    <reaction evidence="6">
        <text>(6S)-NADPHX + ADP = AMP + phosphate + NADPH + H(+)</text>
        <dbReference type="Rhea" id="RHEA:32235"/>
        <dbReference type="ChEBI" id="CHEBI:15378"/>
        <dbReference type="ChEBI" id="CHEBI:43474"/>
        <dbReference type="ChEBI" id="CHEBI:57783"/>
        <dbReference type="ChEBI" id="CHEBI:64076"/>
        <dbReference type="ChEBI" id="CHEBI:456215"/>
        <dbReference type="ChEBI" id="CHEBI:456216"/>
        <dbReference type="EC" id="4.2.1.136"/>
    </reaction>
</comment>
<feature type="binding site" evidence="6">
    <location>
        <position position="121"/>
    </location>
    <ligand>
        <name>(6S)-NADPHX</name>
        <dbReference type="ChEBI" id="CHEBI:64076"/>
    </ligand>
</feature>
<dbReference type="SUPFAM" id="SSF53613">
    <property type="entry name" value="Ribokinase-like"/>
    <property type="match status" value="1"/>
</dbReference>
<reference evidence="8 9" key="1">
    <citation type="submission" date="2023-10" db="EMBL/GenBank/DDBJ databases">
        <title>Noviherbaspirillum sp. CPCC 100848 genome assembly.</title>
        <authorList>
            <person name="Li X.Y."/>
            <person name="Fang X.M."/>
        </authorList>
    </citation>
    <scope>NUCLEOTIDE SEQUENCE [LARGE SCALE GENOMIC DNA]</scope>
    <source>
        <strain evidence="8 9">CPCC 100848</strain>
    </source>
</reference>
<comment type="cofactor">
    <cofactor evidence="6">
        <name>Mg(2+)</name>
        <dbReference type="ChEBI" id="CHEBI:18420"/>
    </cofactor>
</comment>
<feature type="binding site" evidence="6">
    <location>
        <begin position="213"/>
        <end position="217"/>
    </location>
    <ligand>
        <name>AMP</name>
        <dbReference type="ChEBI" id="CHEBI:456215"/>
    </ligand>
</feature>
<dbReference type="PANTHER" id="PTHR12592:SF0">
    <property type="entry name" value="ATP-DEPENDENT (S)-NAD(P)H-HYDRATE DEHYDRATASE"/>
    <property type="match status" value="1"/>
</dbReference>
<accession>A0ABU6J5Q6</accession>
<comment type="similarity">
    <text evidence="6">Belongs to the NnrD/CARKD family.</text>
</comment>
<dbReference type="PANTHER" id="PTHR12592">
    <property type="entry name" value="ATP-DEPENDENT (S)-NAD(P)H-HYDRATE DEHYDRATASE FAMILY MEMBER"/>
    <property type="match status" value="1"/>
</dbReference>
<keyword evidence="4 6" id="KW-0520">NAD</keyword>
<comment type="subunit">
    <text evidence="6">Homotetramer.</text>
</comment>
<keyword evidence="1 6" id="KW-0547">Nucleotide-binding</keyword>
<dbReference type="EC" id="4.2.1.136" evidence="6"/>
<dbReference type="PROSITE" id="PS51383">
    <property type="entry name" value="YJEF_C_3"/>
    <property type="match status" value="1"/>
</dbReference>
<evidence type="ECO:0000256" key="1">
    <source>
        <dbReference type="ARBA" id="ARBA00022741"/>
    </source>
</evidence>
<organism evidence="8 9">
    <name type="scientific">Noviherbaspirillum album</name>
    <dbReference type="NCBI Taxonomy" id="3080276"/>
    <lineage>
        <taxon>Bacteria</taxon>
        <taxon>Pseudomonadati</taxon>
        <taxon>Pseudomonadota</taxon>
        <taxon>Betaproteobacteria</taxon>
        <taxon>Burkholderiales</taxon>
        <taxon>Oxalobacteraceae</taxon>
        <taxon>Noviherbaspirillum</taxon>
    </lineage>
</organism>
<sequence length="305" mass="31648">MKDATRAEPVLVDDAMLRQWPLPMPAAEGDKEERGKVLVIAGSREIAGAAILSGIGVLRAGAGKLAIATAESVAPLLAQAIPEARVIGLPETKSGDLAGAAAADRIGGIIGRYGALLVGPGMQNEEAVCDFTAALLPYLDGRPLLLDASAMSVVRKQEGKPACVSRFESPALLTPHAGEMAHLTGADKQEVLDDPVRAALDAARRWNAVVALKGAVTHIAAPDGRLWRHEGGNVGLATSGSGDTLAGIIAGLMARGAPLEQACIWGVALHARAGERLCRRHGPLGYLAREILDEIPALMHGLRPQ</sequence>
<dbReference type="EMBL" id="JAWIIV010000004">
    <property type="protein sequence ID" value="MEC4718858.1"/>
    <property type="molecule type" value="Genomic_DNA"/>
</dbReference>
<keyword evidence="9" id="KW-1185">Reference proteome</keyword>
<dbReference type="RefSeq" id="WP_326505578.1">
    <property type="nucleotide sequence ID" value="NZ_JAWIIV010000004.1"/>
</dbReference>
<dbReference type="CDD" id="cd01171">
    <property type="entry name" value="YXKO-related"/>
    <property type="match status" value="1"/>
</dbReference>
<name>A0ABU6J5Q6_9BURK</name>
<dbReference type="Pfam" id="PF01256">
    <property type="entry name" value="Carb_kinase"/>
    <property type="match status" value="1"/>
</dbReference>
<proteinExistence type="inferred from homology"/>
<evidence type="ECO:0000313" key="8">
    <source>
        <dbReference type="EMBL" id="MEC4718858.1"/>
    </source>
</evidence>
<dbReference type="NCBIfam" id="TIGR00196">
    <property type="entry name" value="yjeF_cterm"/>
    <property type="match status" value="1"/>
</dbReference>
<feature type="binding site" evidence="6">
    <location>
        <position position="176"/>
    </location>
    <ligand>
        <name>(6S)-NADPHX</name>
        <dbReference type="ChEBI" id="CHEBI:64076"/>
    </ligand>
</feature>
<evidence type="ECO:0000256" key="2">
    <source>
        <dbReference type="ARBA" id="ARBA00022840"/>
    </source>
</evidence>
<feature type="binding site" evidence="6">
    <location>
        <position position="243"/>
    </location>
    <ligand>
        <name>(6S)-NADPHX</name>
        <dbReference type="ChEBI" id="CHEBI:64076"/>
    </ligand>
</feature>
<dbReference type="InterPro" id="IPR029056">
    <property type="entry name" value="Ribokinase-like"/>
</dbReference>
<evidence type="ECO:0000256" key="3">
    <source>
        <dbReference type="ARBA" id="ARBA00022857"/>
    </source>
</evidence>
<dbReference type="Gene3D" id="3.40.1190.20">
    <property type="match status" value="1"/>
</dbReference>
<evidence type="ECO:0000256" key="5">
    <source>
        <dbReference type="ARBA" id="ARBA00023239"/>
    </source>
</evidence>
<keyword evidence="5 6" id="KW-0456">Lyase</keyword>
<comment type="function">
    <text evidence="6">Catalyzes the dehydration of the S-form of NAD(P)HX at the expense of ADP, which is converted to AMP. Together with NAD(P)HX epimerase, which catalyzes the epimerization of the S- and R-forms, the enzyme allows the repair of both epimers of NAD(P)HX, a damaged form of NAD(P)H that is a result of enzymatic or heat-dependent hydration.</text>
</comment>
<evidence type="ECO:0000256" key="4">
    <source>
        <dbReference type="ARBA" id="ARBA00023027"/>
    </source>
</evidence>
<dbReference type="InterPro" id="IPR000631">
    <property type="entry name" value="CARKD"/>
</dbReference>
<comment type="catalytic activity">
    <reaction evidence="6">
        <text>(6S)-NADHX + ADP = AMP + phosphate + NADH + H(+)</text>
        <dbReference type="Rhea" id="RHEA:32223"/>
        <dbReference type="ChEBI" id="CHEBI:15378"/>
        <dbReference type="ChEBI" id="CHEBI:43474"/>
        <dbReference type="ChEBI" id="CHEBI:57945"/>
        <dbReference type="ChEBI" id="CHEBI:64074"/>
        <dbReference type="ChEBI" id="CHEBI:456215"/>
        <dbReference type="ChEBI" id="CHEBI:456216"/>
        <dbReference type="EC" id="4.2.1.136"/>
    </reaction>
</comment>
<dbReference type="HAMAP" id="MF_01965">
    <property type="entry name" value="NADHX_dehydratase"/>
    <property type="match status" value="1"/>
</dbReference>
<evidence type="ECO:0000259" key="7">
    <source>
        <dbReference type="PROSITE" id="PS51383"/>
    </source>
</evidence>
<keyword evidence="2 6" id="KW-0067">ATP-binding</keyword>
<feature type="binding site" evidence="6">
    <location>
        <position position="49"/>
    </location>
    <ligand>
        <name>(6S)-NADPHX</name>
        <dbReference type="ChEBI" id="CHEBI:64076"/>
    </ligand>
</feature>
<feature type="binding site" evidence="6">
    <location>
        <position position="242"/>
    </location>
    <ligand>
        <name>AMP</name>
        <dbReference type="ChEBI" id="CHEBI:456215"/>
    </ligand>
</feature>
<evidence type="ECO:0000313" key="9">
    <source>
        <dbReference type="Proteomes" id="UP001352263"/>
    </source>
</evidence>
<protein>
    <recommendedName>
        <fullName evidence="6">ADP-dependent (S)-NAD(P)H-hydrate dehydratase</fullName>
        <ecNumber evidence="6">4.2.1.136</ecNumber>
    </recommendedName>
    <alternativeName>
        <fullName evidence="6">ADP-dependent NAD(P)HX dehydratase</fullName>
    </alternativeName>
</protein>
<feature type="domain" description="YjeF C-terminal" evidence="7">
    <location>
        <begin position="13"/>
        <end position="302"/>
    </location>
</feature>
<comment type="caution">
    <text evidence="8">The sequence shown here is derived from an EMBL/GenBank/DDBJ whole genome shotgun (WGS) entry which is preliminary data.</text>
</comment>
<evidence type="ECO:0000256" key="6">
    <source>
        <dbReference type="HAMAP-Rule" id="MF_01965"/>
    </source>
</evidence>